<dbReference type="GO" id="GO:0009368">
    <property type="term" value="C:endopeptidase Clp complex"/>
    <property type="evidence" value="ECO:0007669"/>
    <property type="project" value="TreeGrafter"/>
</dbReference>
<name>A0A381WIL0_9ZZZZ</name>
<dbReference type="Gene3D" id="3.90.226.10">
    <property type="entry name" value="2-enoyl-CoA Hydratase, Chain A, domain 1"/>
    <property type="match status" value="1"/>
</dbReference>
<gene>
    <name evidence="3" type="ORF">METZ01_LOCUS105146</name>
</gene>
<sequence length="199" mass="22678">MPDVPPPPPMPMPPVPPKPPGEFLRDNGVLHMDKEFNQENCMPLVKMVMEYNLMPEKEAPKIIHLYINSPGGYVDSCMHLIDVVKQSRIPVYTYGMGSIASCGVMLMMAGVKGHRYLTQNTAVMSHEFSGATRGQYHDMLDAQPHMEWTNKKLLEHYMKCTGKKENYIRKHMLAPKTDHWLTPEEAIKHGIADKLVETY</sequence>
<dbReference type="GO" id="GO:0004176">
    <property type="term" value="F:ATP-dependent peptidase activity"/>
    <property type="evidence" value="ECO:0007669"/>
    <property type="project" value="InterPro"/>
</dbReference>
<dbReference type="Pfam" id="PF00574">
    <property type="entry name" value="CLP_protease"/>
    <property type="match status" value="1"/>
</dbReference>
<organism evidence="3">
    <name type="scientific">marine metagenome</name>
    <dbReference type="NCBI Taxonomy" id="408172"/>
    <lineage>
        <taxon>unclassified sequences</taxon>
        <taxon>metagenomes</taxon>
        <taxon>ecological metagenomes</taxon>
    </lineage>
</organism>
<comment type="similarity">
    <text evidence="1">Belongs to the peptidase S14 family.</text>
</comment>
<evidence type="ECO:0000313" key="3">
    <source>
        <dbReference type="EMBL" id="SVA52292.1"/>
    </source>
</evidence>
<dbReference type="InterPro" id="IPR001907">
    <property type="entry name" value="ClpP"/>
</dbReference>
<evidence type="ECO:0008006" key="4">
    <source>
        <dbReference type="Google" id="ProtNLM"/>
    </source>
</evidence>
<dbReference type="PANTHER" id="PTHR10381">
    <property type="entry name" value="ATP-DEPENDENT CLP PROTEASE PROTEOLYTIC SUBUNIT"/>
    <property type="match status" value="1"/>
</dbReference>
<dbReference type="PANTHER" id="PTHR10381:SF11">
    <property type="entry name" value="ATP-DEPENDENT CLP PROTEASE PROTEOLYTIC SUBUNIT, MITOCHONDRIAL"/>
    <property type="match status" value="1"/>
</dbReference>
<proteinExistence type="inferred from homology"/>
<dbReference type="CDD" id="cd07017">
    <property type="entry name" value="S14_ClpP_2"/>
    <property type="match status" value="1"/>
</dbReference>
<reference evidence="3" key="1">
    <citation type="submission" date="2018-05" db="EMBL/GenBank/DDBJ databases">
        <authorList>
            <person name="Lanie J.A."/>
            <person name="Ng W.-L."/>
            <person name="Kazmierczak K.M."/>
            <person name="Andrzejewski T.M."/>
            <person name="Davidsen T.M."/>
            <person name="Wayne K.J."/>
            <person name="Tettelin H."/>
            <person name="Glass J.I."/>
            <person name="Rusch D."/>
            <person name="Podicherti R."/>
            <person name="Tsui H.-C.T."/>
            <person name="Winkler M.E."/>
        </authorList>
    </citation>
    <scope>NUCLEOTIDE SEQUENCE</scope>
</reference>
<accession>A0A381WIL0</accession>
<dbReference type="InterPro" id="IPR029045">
    <property type="entry name" value="ClpP/crotonase-like_dom_sf"/>
</dbReference>
<dbReference type="PRINTS" id="PR00127">
    <property type="entry name" value="CLPPROTEASEP"/>
</dbReference>
<dbReference type="EMBL" id="UINC01011912">
    <property type="protein sequence ID" value="SVA52292.1"/>
    <property type="molecule type" value="Genomic_DNA"/>
</dbReference>
<evidence type="ECO:0000256" key="2">
    <source>
        <dbReference type="SAM" id="MobiDB-lite"/>
    </source>
</evidence>
<dbReference type="InterPro" id="IPR023562">
    <property type="entry name" value="ClpP/TepA"/>
</dbReference>
<dbReference type="GO" id="GO:0006515">
    <property type="term" value="P:protein quality control for misfolded or incompletely synthesized proteins"/>
    <property type="evidence" value="ECO:0007669"/>
    <property type="project" value="TreeGrafter"/>
</dbReference>
<dbReference type="GO" id="GO:0051117">
    <property type="term" value="F:ATPase binding"/>
    <property type="evidence" value="ECO:0007669"/>
    <property type="project" value="TreeGrafter"/>
</dbReference>
<dbReference type="GO" id="GO:0004252">
    <property type="term" value="F:serine-type endopeptidase activity"/>
    <property type="evidence" value="ECO:0007669"/>
    <property type="project" value="InterPro"/>
</dbReference>
<evidence type="ECO:0000256" key="1">
    <source>
        <dbReference type="ARBA" id="ARBA00007039"/>
    </source>
</evidence>
<protein>
    <recommendedName>
        <fullName evidence="4">ATP-dependent Clp protease proteolytic subunit</fullName>
    </recommendedName>
</protein>
<feature type="region of interest" description="Disordered" evidence="2">
    <location>
        <begin position="1"/>
        <end position="20"/>
    </location>
</feature>
<dbReference type="SUPFAM" id="SSF52096">
    <property type="entry name" value="ClpP/crotonase"/>
    <property type="match status" value="1"/>
</dbReference>
<dbReference type="AlphaFoldDB" id="A0A381WIL0"/>